<protein>
    <submittedName>
        <fullName evidence="9">Signal peptide peptidase SppA</fullName>
    </submittedName>
</protein>
<gene>
    <name evidence="9" type="primary">sppA</name>
    <name evidence="9" type="ORF">HPS55_02480</name>
</gene>
<evidence type="ECO:0000259" key="8">
    <source>
        <dbReference type="Pfam" id="PF01343"/>
    </source>
</evidence>
<evidence type="ECO:0000313" key="10">
    <source>
        <dbReference type="Proteomes" id="UP001193734"/>
    </source>
</evidence>
<feature type="transmembrane region" description="Helical" evidence="7">
    <location>
        <begin position="12"/>
        <end position="35"/>
    </location>
</feature>
<dbReference type="CDD" id="cd07018">
    <property type="entry name" value="S49_SppA_67K_type"/>
    <property type="match status" value="1"/>
</dbReference>
<keyword evidence="10" id="KW-1185">Reference proteome</keyword>
<reference evidence="9 10" key="1">
    <citation type="submission" date="2020-05" db="EMBL/GenBank/DDBJ databases">
        <title>Distinct polysaccharide utilization as determinants for interspecies competition between intestinal Prevotella spp.</title>
        <authorList>
            <person name="Galvez E.J.C."/>
            <person name="Iljazovic A."/>
            <person name="Strowig T."/>
        </authorList>
    </citation>
    <scope>NUCLEOTIDE SEQUENCE [LARGE SCALE GENOMIC DNA]</scope>
    <source>
        <strain evidence="9 10">PROD</strain>
    </source>
</reference>
<dbReference type="Gene3D" id="6.20.330.10">
    <property type="match status" value="1"/>
</dbReference>
<dbReference type="InterPro" id="IPR047217">
    <property type="entry name" value="S49_SppA_67K_type_N"/>
</dbReference>
<proteinExistence type="inferred from homology"/>
<dbReference type="Gene3D" id="3.90.226.10">
    <property type="entry name" value="2-enoyl-CoA Hydratase, Chain A, domain 1"/>
    <property type="match status" value="3"/>
</dbReference>
<dbReference type="NCBIfam" id="TIGR00706">
    <property type="entry name" value="SppA_dom"/>
    <property type="match status" value="1"/>
</dbReference>
<evidence type="ECO:0000256" key="2">
    <source>
        <dbReference type="ARBA" id="ARBA00008683"/>
    </source>
</evidence>
<evidence type="ECO:0000256" key="1">
    <source>
        <dbReference type="ARBA" id="ARBA00004370"/>
    </source>
</evidence>
<evidence type="ECO:0000256" key="4">
    <source>
        <dbReference type="ARBA" id="ARBA00022801"/>
    </source>
</evidence>
<keyword evidence="7" id="KW-0812">Transmembrane</keyword>
<dbReference type="CDD" id="cd07023">
    <property type="entry name" value="S49_Sppa_N_C"/>
    <property type="match status" value="1"/>
</dbReference>
<comment type="caution">
    <text evidence="9">The sequence shown here is derived from an EMBL/GenBank/DDBJ whole genome shotgun (WGS) entry which is preliminary data.</text>
</comment>
<keyword evidence="6 7" id="KW-0472">Membrane</keyword>
<name>A0ABX2ASV1_9BACT</name>
<evidence type="ECO:0000256" key="5">
    <source>
        <dbReference type="ARBA" id="ARBA00022825"/>
    </source>
</evidence>
<comment type="similarity">
    <text evidence="2">Belongs to the peptidase S49 family.</text>
</comment>
<dbReference type="EMBL" id="JABKKE010000002">
    <property type="protein sequence ID" value="NPE13206.1"/>
    <property type="molecule type" value="Genomic_DNA"/>
</dbReference>
<evidence type="ECO:0000256" key="3">
    <source>
        <dbReference type="ARBA" id="ARBA00022670"/>
    </source>
</evidence>
<evidence type="ECO:0000256" key="7">
    <source>
        <dbReference type="SAM" id="Phobius"/>
    </source>
</evidence>
<dbReference type="GeneID" id="82156623"/>
<dbReference type="SUPFAM" id="SSF52096">
    <property type="entry name" value="ClpP/crotonase"/>
    <property type="match status" value="2"/>
</dbReference>
<dbReference type="Proteomes" id="UP001193734">
    <property type="component" value="Unassembled WGS sequence"/>
</dbReference>
<dbReference type="NCBIfam" id="TIGR00705">
    <property type="entry name" value="SppA_67K"/>
    <property type="match status" value="1"/>
</dbReference>
<sequence>MKDFLKQTLATVVGIFIASAVMGIISIIALAGMIASEQTTTKVKDNSVFVLSLSGTLEERSKEDVMAQLTGNISGNMGLDDILHAISAAKENKNIKGIYIEAGAFVSDSPASSQAIRNSLADFKKSGKWIVAYAESYTQTTYYICSVADKVLLNPQGMVDWHGLAAQPMFLKDLLAKFGVKFQLAKVGKYKSAPEMMTAEKMSEPNREQVTAYIETIWNVMLTDVSASRRLSKDTLNAYADTYAAFSDPQDYVKMKLVDKLMYTDEVKNEIKAMLKIKDDKKINRLSMNDMLNLPDDNGKKGDEIAVYYAYGDIVVTNPGGLTENACIASEDVCRDLDKLAKDDNVKAVVLRINSGGGSAYASEQIWHSVMNIKAKKPVVVSMGGMAASGGYYISCPANYIYAEPTTLTGSIGIFGMFPDVSGLLTDKLGIKFDEVKTNKHSAFGSMARPFNEEEMRILEAYVDRGYTLFRKRVADGRGLKVEAVENIAQGRVWTGCDALKQKLVDNLGGLDKAVAKAAELAKLKEHHTASYPAKPDWMEQLMAKAGSKNYIDEQLKETLGEYYEPFSYMKSIGNRDAIQARLPYHIVIK</sequence>
<dbReference type="PANTHER" id="PTHR33209:SF1">
    <property type="entry name" value="PEPTIDASE S49 DOMAIN-CONTAINING PROTEIN"/>
    <property type="match status" value="1"/>
</dbReference>
<organism evidence="9 10">
    <name type="scientific">Xylanibacter rodentium</name>
    <dbReference type="NCBI Taxonomy" id="2736289"/>
    <lineage>
        <taxon>Bacteria</taxon>
        <taxon>Pseudomonadati</taxon>
        <taxon>Bacteroidota</taxon>
        <taxon>Bacteroidia</taxon>
        <taxon>Bacteroidales</taxon>
        <taxon>Prevotellaceae</taxon>
        <taxon>Xylanibacter</taxon>
    </lineage>
</organism>
<feature type="domain" description="Peptidase S49" evidence="8">
    <location>
        <begin position="123"/>
        <end position="276"/>
    </location>
</feature>
<dbReference type="PANTHER" id="PTHR33209">
    <property type="entry name" value="PROTEASE 4"/>
    <property type="match status" value="1"/>
</dbReference>
<evidence type="ECO:0000256" key="6">
    <source>
        <dbReference type="ARBA" id="ARBA00023136"/>
    </source>
</evidence>
<feature type="domain" description="Peptidase S49" evidence="8">
    <location>
        <begin position="374"/>
        <end position="525"/>
    </location>
</feature>
<dbReference type="InterPro" id="IPR047272">
    <property type="entry name" value="S49_SppA_C"/>
</dbReference>
<keyword evidence="7" id="KW-1133">Transmembrane helix</keyword>
<dbReference type="PIRSF" id="PIRSF001217">
    <property type="entry name" value="Protease_4_SppA"/>
    <property type="match status" value="1"/>
</dbReference>
<dbReference type="InterPro" id="IPR004635">
    <property type="entry name" value="Pept_S49_SppA"/>
</dbReference>
<dbReference type="RefSeq" id="WP_172176850.1">
    <property type="nucleotide sequence ID" value="NZ_CASGIA010000001.1"/>
</dbReference>
<dbReference type="Pfam" id="PF01343">
    <property type="entry name" value="Peptidase_S49"/>
    <property type="match status" value="2"/>
</dbReference>
<dbReference type="InterPro" id="IPR002142">
    <property type="entry name" value="Peptidase_S49"/>
</dbReference>
<evidence type="ECO:0000313" key="9">
    <source>
        <dbReference type="EMBL" id="NPE13206.1"/>
    </source>
</evidence>
<dbReference type="InterPro" id="IPR029045">
    <property type="entry name" value="ClpP/crotonase-like_dom_sf"/>
</dbReference>
<comment type="subcellular location">
    <subcellularLocation>
        <location evidence="1">Membrane</location>
    </subcellularLocation>
</comment>
<accession>A0ABX2ASV1</accession>
<keyword evidence="4" id="KW-0378">Hydrolase</keyword>
<keyword evidence="5" id="KW-0720">Serine protease</keyword>
<dbReference type="InterPro" id="IPR004634">
    <property type="entry name" value="Pept_S49_pIV"/>
</dbReference>
<keyword evidence="3" id="KW-0645">Protease</keyword>